<name>A0A3R7GK95_9STRA</name>
<sequence>MRLLNLLCCFMAAVTGAAAGPPTQLGVGSSKQPILFASANSTAHFNLSGEGVYSYKFDTTDGSLTPLDIAPIPTKYVHGSTRSFSHGKRAIYAVNAITSNSETLPGTQTGRVYAFSVNSNGTLELLNSLESLGTSPAHISLSPEEDFLLVTNYGGSLTMFPLNDDGSLGKETFHQVFPNGSNVVMPQQSTGHIHSSTWLPNSNHVVVADLGSDELLQYNFDVSKKTLESLETVSRPPGSGPRHMVVHPNSKFAYIIDELSNVVGVYKINEDEALLAAPAIQNITTLPANFSGTSTGADIHLSSNARFLYTSNRGHDSIAIFAINEEDGTLTSLGWESSRGQVPRGFIIYEDWLILANQKSGDMKVFKVNADTGKLSYTGNSYEANMVGVWAIMYAWYFPKDAPANLPGRRHEWENCVVWIDNPALENPKILGISVSGGNARYYSDAPPDERGLSGDTPKIDYLMGSWPSGLLLCLVATVAGAAANSMATDQIATQPILFGAGASIYTYKLDTTDGSLAPFGTTALGSKFVRGTTKTFSEGNRVIYAINSANNDSKNFPGTQTGNIYAYTLNSDGSLKLLNTLETHGASPAHISLSPDEDFVVVSNYGGSLSMFPLNADGSLADETFHQEFPTGSKIVSPQQDVGRIHSTTWLPNSNHVVAANLGSDELLQYNLDASEQTLKSLKTVNSPPGSGPRHMALHPNNKFAYITDEISNTVNVFRIDQKAALLTGPVVQKITTIPADFTNTSTAADVHFSSNGKFLYASNRGHDSIAIFKIDETDGTLTSVGWESSRGKTPRGFIIYEDWLIVANQGSGDMYVFKVDADTGKLAYTGNSYEASKVLCLYVSA</sequence>
<dbReference type="SUPFAM" id="SSF51004">
    <property type="entry name" value="C-terminal (heme d1) domain of cytochrome cd1-nitrite reductase"/>
    <property type="match status" value="2"/>
</dbReference>
<dbReference type="EMBL" id="MAYM02001761">
    <property type="protein sequence ID" value="RLN10941.1"/>
    <property type="molecule type" value="Genomic_DNA"/>
</dbReference>
<dbReference type="InterPro" id="IPR011048">
    <property type="entry name" value="Haem_d1_sf"/>
</dbReference>
<comment type="caution">
    <text evidence="3">The sequence shown here is derived from an EMBL/GenBank/DDBJ whole genome shotgun (WGS) entry which is preliminary data.</text>
</comment>
<organism evidence="3 4">
    <name type="scientific">Phytophthora kernoviae</name>
    <dbReference type="NCBI Taxonomy" id="325452"/>
    <lineage>
        <taxon>Eukaryota</taxon>
        <taxon>Sar</taxon>
        <taxon>Stramenopiles</taxon>
        <taxon>Oomycota</taxon>
        <taxon>Peronosporomycetes</taxon>
        <taxon>Peronosporales</taxon>
        <taxon>Peronosporaceae</taxon>
        <taxon>Phytophthora</taxon>
    </lineage>
</organism>
<feature type="chain" id="PRO_5018567500" description="6-phosphogluconolactonase" evidence="2">
    <location>
        <begin position="20"/>
        <end position="847"/>
    </location>
</feature>
<proteinExistence type="inferred from homology"/>
<reference evidence="3 4" key="1">
    <citation type="submission" date="2018-07" db="EMBL/GenBank/DDBJ databases">
        <title>Genome sequencing of oomycete isolates from Chile give support for New Zealand origin for Phytophthora kernoviae and make available the first Nothophytophthora sp. genome.</title>
        <authorList>
            <person name="Studholme D.J."/>
            <person name="Sanfuentes E."/>
            <person name="Panda P."/>
            <person name="Hill R."/>
            <person name="Sambles C."/>
            <person name="Grant M."/>
            <person name="Williams N.M."/>
            <person name="Mcdougal R.L."/>
        </authorList>
    </citation>
    <scope>NUCLEOTIDE SEQUENCE [LARGE SCALE GENOMIC DNA]</scope>
    <source>
        <strain evidence="3">Chile2</strain>
    </source>
</reference>
<dbReference type="PANTHER" id="PTHR30344">
    <property type="entry name" value="6-PHOSPHOGLUCONOLACTONASE-RELATED"/>
    <property type="match status" value="1"/>
</dbReference>
<evidence type="ECO:0000256" key="1">
    <source>
        <dbReference type="ARBA" id="ARBA00005564"/>
    </source>
</evidence>
<dbReference type="PANTHER" id="PTHR30344:SF1">
    <property type="entry name" value="6-PHOSPHOGLUCONOLACTONASE"/>
    <property type="match status" value="1"/>
</dbReference>
<dbReference type="InterPro" id="IPR015943">
    <property type="entry name" value="WD40/YVTN_repeat-like_dom_sf"/>
</dbReference>
<dbReference type="Pfam" id="PF10282">
    <property type="entry name" value="Lactonase"/>
    <property type="match status" value="2"/>
</dbReference>
<comment type="similarity">
    <text evidence="1">Belongs to the cycloisomerase 2 family.</text>
</comment>
<evidence type="ECO:0000313" key="4">
    <source>
        <dbReference type="Proteomes" id="UP000285883"/>
    </source>
</evidence>
<protein>
    <recommendedName>
        <fullName evidence="5">6-phosphogluconolactonase</fullName>
    </recommendedName>
</protein>
<keyword evidence="2" id="KW-0732">Signal</keyword>
<evidence type="ECO:0000256" key="2">
    <source>
        <dbReference type="SAM" id="SignalP"/>
    </source>
</evidence>
<accession>A0A3R7GK95</accession>
<dbReference type="InterPro" id="IPR050282">
    <property type="entry name" value="Cycloisomerase_2"/>
</dbReference>
<dbReference type="AlphaFoldDB" id="A0A3R7GK95"/>
<gene>
    <name evidence="3" type="ORF">BBI17_000737</name>
</gene>
<evidence type="ECO:0000313" key="3">
    <source>
        <dbReference type="EMBL" id="RLN10941.1"/>
    </source>
</evidence>
<dbReference type="InterPro" id="IPR019405">
    <property type="entry name" value="Lactonase_7-beta_prop"/>
</dbReference>
<evidence type="ECO:0008006" key="5">
    <source>
        <dbReference type="Google" id="ProtNLM"/>
    </source>
</evidence>
<dbReference type="Proteomes" id="UP000285883">
    <property type="component" value="Unassembled WGS sequence"/>
</dbReference>
<feature type="signal peptide" evidence="2">
    <location>
        <begin position="1"/>
        <end position="19"/>
    </location>
</feature>
<dbReference type="Gene3D" id="2.130.10.10">
    <property type="entry name" value="YVTN repeat-like/Quinoprotein amine dehydrogenase"/>
    <property type="match status" value="2"/>
</dbReference>
<dbReference type="GO" id="GO:0017057">
    <property type="term" value="F:6-phosphogluconolactonase activity"/>
    <property type="evidence" value="ECO:0007669"/>
    <property type="project" value="TreeGrafter"/>
</dbReference>